<protein>
    <recommendedName>
        <fullName evidence="2">Negative regulator of flagellin synthesis</fullName>
    </recommendedName>
</protein>
<reference evidence="9" key="1">
    <citation type="submission" date="2018-06" db="EMBL/GenBank/DDBJ databases">
        <authorList>
            <person name="Zhirakovskaya E."/>
        </authorList>
    </citation>
    <scope>NUCLEOTIDE SEQUENCE</scope>
</reference>
<evidence type="ECO:0000256" key="2">
    <source>
        <dbReference type="ARBA" id="ARBA00017823"/>
    </source>
</evidence>
<organism evidence="9">
    <name type="scientific">hydrothermal vent metagenome</name>
    <dbReference type="NCBI Taxonomy" id="652676"/>
    <lineage>
        <taxon>unclassified sequences</taxon>
        <taxon>metagenomes</taxon>
        <taxon>ecological metagenomes</taxon>
    </lineage>
</organism>
<keyword evidence="4" id="KW-1005">Bacterial flagellum biogenesis</keyword>
<evidence type="ECO:0000259" key="8">
    <source>
        <dbReference type="Pfam" id="PF04316"/>
    </source>
</evidence>
<keyword evidence="3" id="KW-0678">Repressor</keyword>
<evidence type="ECO:0000256" key="6">
    <source>
        <dbReference type="ARBA" id="ARBA00023163"/>
    </source>
</evidence>
<evidence type="ECO:0000256" key="3">
    <source>
        <dbReference type="ARBA" id="ARBA00022491"/>
    </source>
</evidence>
<name>A0A3B0XIA9_9ZZZZ</name>
<dbReference type="InterPro" id="IPR007412">
    <property type="entry name" value="FlgM"/>
</dbReference>
<dbReference type="EMBL" id="UOFG01000217">
    <property type="protein sequence ID" value="VAW63983.1"/>
    <property type="molecule type" value="Genomic_DNA"/>
</dbReference>
<dbReference type="InterPro" id="IPR035890">
    <property type="entry name" value="Anti-sigma-28_factor_FlgM_sf"/>
</dbReference>
<dbReference type="GO" id="GO:0044781">
    <property type="term" value="P:bacterial-type flagellum organization"/>
    <property type="evidence" value="ECO:0007669"/>
    <property type="project" value="UniProtKB-KW"/>
</dbReference>
<feature type="non-terminal residue" evidence="9">
    <location>
        <position position="91"/>
    </location>
</feature>
<dbReference type="InterPro" id="IPR031316">
    <property type="entry name" value="FlgM_C"/>
</dbReference>
<evidence type="ECO:0000256" key="7">
    <source>
        <dbReference type="SAM" id="MobiDB-lite"/>
    </source>
</evidence>
<evidence type="ECO:0000256" key="1">
    <source>
        <dbReference type="ARBA" id="ARBA00005322"/>
    </source>
</evidence>
<feature type="domain" description="Anti-sigma-28 factor FlgM C-terminal" evidence="8">
    <location>
        <begin position="50"/>
        <end position="91"/>
    </location>
</feature>
<evidence type="ECO:0000256" key="5">
    <source>
        <dbReference type="ARBA" id="ARBA00023015"/>
    </source>
</evidence>
<evidence type="ECO:0000256" key="4">
    <source>
        <dbReference type="ARBA" id="ARBA00022795"/>
    </source>
</evidence>
<dbReference type="GO" id="GO:0045892">
    <property type="term" value="P:negative regulation of DNA-templated transcription"/>
    <property type="evidence" value="ECO:0007669"/>
    <property type="project" value="InterPro"/>
</dbReference>
<dbReference type="SUPFAM" id="SSF101498">
    <property type="entry name" value="Anti-sigma factor FlgM"/>
    <property type="match status" value="1"/>
</dbReference>
<proteinExistence type="inferred from homology"/>
<dbReference type="Pfam" id="PF04316">
    <property type="entry name" value="FlgM"/>
    <property type="match status" value="1"/>
</dbReference>
<gene>
    <name evidence="9" type="ORF">MNBD_GAMMA11-2165</name>
</gene>
<dbReference type="NCBIfam" id="TIGR03824">
    <property type="entry name" value="FlgM_jcvi"/>
    <property type="match status" value="1"/>
</dbReference>
<feature type="compositionally biased region" description="Low complexity" evidence="7">
    <location>
        <begin position="23"/>
        <end position="48"/>
    </location>
</feature>
<feature type="compositionally biased region" description="Polar residues" evidence="7">
    <location>
        <begin position="8"/>
        <end position="22"/>
    </location>
</feature>
<evidence type="ECO:0000313" key="9">
    <source>
        <dbReference type="EMBL" id="VAW63983.1"/>
    </source>
</evidence>
<dbReference type="AlphaFoldDB" id="A0A3B0XIA9"/>
<feature type="region of interest" description="Disordered" evidence="7">
    <location>
        <begin position="1"/>
        <end position="57"/>
    </location>
</feature>
<comment type="similarity">
    <text evidence="1">Belongs to the FlgM family.</text>
</comment>
<keyword evidence="6" id="KW-0804">Transcription</keyword>
<sequence length="91" mass="9244">MTDPVNLSGRSLTGSISNSTGRSAAKANSAASPESSSSNSLSGATASAEDTVSLSAGSQQVIELQQQLKTAAEIDRTKIDAIKQEIANGNY</sequence>
<keyword evidence="5" id="KW-0805">Transcription regulation</keyword>
<accession>A0A3B0XIA9</accession>